<keyword evidence="5" id="KW-1133">Transmembrane helix</keyword>
<dbReference type="InterPro" id="IPR029044">
    <property type="entry name" value="Nucleotide-diphossugar_trans"/>
</dbReference>
<evidence type="ECO:0000256" key="3">
    <source>
        <dbReference type="ARBA" id="ARBA00022676"/>
    </source>
</evidence>
<keyword evidence="8" id="KW-1185">Reference proteome</keyword>
<keyword evidence="5" id="KW-0812">Transmembrane</keyword>
<name>A0A0D8J325_9FIRM</name>
<dbReference type="PATRIC" id="fig|1550024.3.peg.830"/>
<dbReference type="GO" id="GO:0016757">
    <property type="term" value="F:glycosyltransferase activity"/>
    <property type="evidence" value="ECO:0007669"/>
    <property type="project" value="UniProtKB-KW"/>
</dbReference>
<organism evidence="7 8">
    <name type="scientific">Ruthenibacterium lactatiformans</name>
    <dbReference type="NCBI Taxonomy" id="1550024"/>
    <lineage>
        <taxon>Bacteria</taxon>
        <taxon>Bacillati</taxon>
        <taxon>Bacillota</taxon>
        <taxon>Clostridia</taxon>
        <taxon>Eubacteriales</taxon>
        <taxon>Oscillospiraceae</taxon>
        <taxon>Ruthenibacterium</taxon>
    </lineage>
</organism>
<dbReference type="SUPFAM" id="SSF53448">
    <property type="entry name" value="Nucleotide-diphospho-sugar transferases"/>
    <property type="match status" value="1"/>
</dbReference>
<accession>A0A0D8J325</accession>
<comment type="caution">
    <text evidence="7">The sequence shown here is derived from an EMBL/GenBank/DDBJ whole genome shotgun (WGS) entry which is preliminary data.</text>
</comment>
<evidence type="ECO:0000259" key="6">
    <source>
        <dbReference type="Pfam" id="PF00535"/>
    </source>
</evidence>
<evidence type="ECO:0000256" key="2">
    <source>
        <dbReference type="ARBA" id="ARBA00006739"/>
    </source>
</evidence>
<evidence type="ECO:0000256" key="4">
    <source>
        <dbReference type="ARBA" id="ARBA00022679"/>
    </source>
</evidence>
<proteinExistence type="inferred from homology"/>
<evidence type="ECO:0000256" key="1">
    <source>
        <dbReference type="ARBA" id="ARBA00004776"/>
    </source>
</evidence>
<dbReference type="PANTHER" id="PTHR43179">
    <property type="entry name" value="RHAMNOSYLTRANSFERASE WBBL"/>
    <property type="match status" value="1"/>
</dbReference>
<feature type="transmembrane region" description="Helical" evidence="5">
    <location>
        <begin position="249"/>
        <end position="269"/>
    </location>
</feature>
<sequence>MKASIVIPNLNGAGWLRDSIESIWAQTEQDFELIIIDNGSTDESLAIARSYVGRPGYTLVENQTNTGFSAAVNTGIGLAKGEYVVLFNNDAFAQPDWLAQLIAMADAEPRAFAVQSLMIRHFERDICDDAGDYVTLFGWACKRGDGMYWRRYTKPGRIFSACGGASLYRKSILDEIGLFDELFFAYFEDVDISWRANSLGYKNLYCPAAKCYHICGATTGAVRYNEFKSVQSGRNSILLPYKNMPLGMLLLNFIPLALGYLLKILVFGLRGFWTPYIKGAREAFRAIPKVKKPKFRWRNLPHYALIELWLVADVFRYIGYRIMRFFKIR</sequence>
<evidence type="ECO:0000313" key="8">
    <source>
        <dbReference type="Proteomes" id="UP000032483"/>
    </source>
</evidence>
<evidence type="ECO:0000256" key="5">
    <source>
        <dbReference type="SAM" id="Phobius"/>
    </source>
</evidence>
<dbReference type="InterPro" id="IPR001173">
    <property type="entry name" value="Glyco_trans_2-like"/>
</dbReference>
<dbReference type="Proteomes" id="UP000032483">
    <property type="component" value="Unassembled WGS sequence"/>
</dbReference>
<feature type="domain" description="Glycosyltransferase 2-like" evidence="6">
    <location>
        <begin position="4"/>
        <end position="177"/>
    </location>
</feature>
<keyword evidence="3" id="KW-0328">Glycosyltransferase</keyword>
<dbReference type="Pfam" id="PF00535">
    <property type="entry name" value="Glycos_transf_2"/>
    <property type="match status" value="1"/>
</dbReference>
<comment type="pathway">
    <text evidence="1">Cell wall biogenesis; cell wall polysaccharide biosynthesis.</text>
</comment>
<protein>
    <submittedName>
        <fullName evidence="7">Glycosyl transferase family 2</fullName>
    </submittedName>
</protein>
<comment type="similarity">
    <text evidence="2">Belongs to the glycosyltransferase 2 family.</text>
</comment>
<dbReference type="CDD" id="cd04186">
    <property type="entry name" value="GT_2_like_c"/>
    <property type="match status" value="1"/>
</dbReference>
<dbReference type="RefSeq" id="WP_050004608.1">
    <property type="nucleotide sequence ID" value="NZ_DAWBJP010000005.1"/>
</dbReference>
<dbReference type="EMBL" id="JXXK01000003">
    <property type="protein sequence ID" value="KJF40936.1"/>
    <property type="molecule type" value="Genomic_DNA"/>
</dbReference>
<evidence type="ECO:0000313" key="7">
    <source>
        <dbReference type="EMBL" id="KJF40936.1"/>
    </source>
</evidence>
<keyword evidence="4 7" id="KW-0808">Transferase</keyword>
<reference evidence="7" key="1">
    <citation type="submission" date="2015-02" db="EMBL/GenBank/DDBJ databases">
        <title>A novel member of the family Ruminococcaceae isolated from human feces.</title>
        <authorList>
            <person name="Shkoporov A.N."/>
            <person name="Chaplin A.V."/>
            <person name="Motuzova O.V."/>
            <person name="Kafarskaia L.I."/>
            <person name="Khokhlova E.V."/>
            <person name="Efimov B.A."/>
        </authorList>
    </citation>
    <scope>NUCLEOTIDE SEQUENCE [LARGE SCALE GENOMIC DNA]</scope>
    <source>
        <strain evidence="7">585-1</strain>
    </source>
</reference>
<dbReference type="PANTHER" id="PTHR43179:SF12">
    <property type="entry name" value="GALACTOFURANOSYLTRANSFERASE GLFT2"/>
    <property type="match status" value="1"/>
</dbReference>
<dbReference type="Gene3D" id="3.90.550.10">
    <property type="entry name" value="Spore Coat Polysaccharide Biosynthesis Protein SpsA, Chain A"/>
    <property type="match status" value="1"/>
</dbReference>
<dbReference type="GeneID" id="42855741"/>
<gene>
    <name evidence="7" type="ORF">TQ39_03710</name>
</gene>
<keyword evidence="5" id="KW-0472">Membrane</keyword>
<dbReference type="AlphaFoldDB" id="A0A0D8J325"/>